<sequence length="412" mass="46867">MQLKVLIVEDNYINMELMRSLIQEAGLTPICTGSLFEAQQVFSNSAPEEFLCAVVDYCIPDAPSGEAIDFAIESFLPTIVITASQDDEVRINILKKNIVDYISKESNQMFEYLTRLLARLDKNKKVGVLVVEDSRIQRSAMTSLLRRHNFITFEAANAEQGLQVFKEHSNIKLAIIDENMPGMSGIQMIAKLRETYNEEDLGIIGISGEENTGLPARFIRGGANDYMHKPYSHEEFFCRVLQNVERLENIETIRRVANSDFLTGLPNRRHFFTQVETIQKTEPEQQSLAIIDIDHFKNINDTYGHDCGDYALKELAVIVADYFSDYSAARFGGEEFCVYFANVEHQKVWQVMEAFRQTIEQKELIFEKQSIKCTVSIGLTSYTEEGINGMLKSADKHLYTAKNNGRNQVVTD</sequence>
<keyword evidence="6" id="KW-0548">Nucleotidyltransferase</keyword>
<keyword evidence="3" id="KW-0597">Phosphoprotein</keyword>
<keyword evidence="7" id="KW-1185">Reference proteome</keyword>
<name>A0ABS9D2Y9_9ALTE</name>
<dbReference type="InterPro" id="IPR011006">
    <property type="entry name" value="CheY-like_superfamily"/>
</dbReference>
<dbReference type="InterPro" id="IPR001789">
    <property type="entry name" value="Sig_transdc_resp-reg_receiver"/>
</dbReference>
<organism evidence="6 7">
    <name type="scientific">Paraglaciecola algarum</name>
    <dbReference type="NCBI Taxonomy" id="3050085"/>
    <lineage>
        <taxon>Bacteria</taxon>
        <taxon>Pseudomonadati</taxon>
        <taxon>Pseudomonadota</taxon>
        <taxon>Gammaproteobacteria</taxon>
        <taxon>Alteromonadales</taxon>
        <taxon>Alteromonadaceae</taxon>
        <taxon>Paraglaciecola</taxon>
    </lineage>
</organism>
<feature type="domain" description="Response regulatory" evidence="4">
    <location>
        <begin position="127"/>
        <end position="244"/>
    </location>
</feature>
<evidence type="ECO:0000259" key="5">
    <source>
        <dbReference type="PROSITE" id="PS50887"/>
    </source>
</evidence>
<evidence type="ECO:0000256" key="2">
    <source>
        <dbReference type="ARBA" id="ARBA00034247"/>
    </source>
</evidence>
<comment type="catalytic activity">
    <reaction evidence="2">
        <text>2 GTP = 3',3'-c-di-GMP + 2 diphosphate</text>
        <dbReference type="Rhea" id="RHEA:24898"/>
        <dbReference type="ChEBI" id="CHEBI:33019"/>
        <dbReference type="ChEBI" id="CHEBI:37565"/>
        <dbReference type="ChEBI" id="CHEBI:58805"/>
        <dbReference type="EC" id="2.7.7.65"/>
    </reaction>
</comment>
<dbReference type="Pfam" id="PF00990">
    <property type="entry name" value="GGDEF"/>
    <property type="match status" value="1"/>
</dbReference>
<dbReference type="PANTHER" id="PTHR45138:SF9">
    <property type="entry name" value="DIGUANYLATE CYCLASE DGCM-RELATED"/>
    <property type="match status" value="1"/>
</dbReference>
<dbReference type="InterPro" id="IPR000160">
    <property type="entry name" value="GGDEF_dom"/>
</dbReference>
<dbReference type="InterPro" id="IPR050469">
    <property type="entry name" value="Diguanylate_Cyclase"/>
</dbReference>
<comment type="caution">
    <text evidence="6">The sequence shown here is derived from an EMBL/GenBank/DDBJ whole genome shotgun (WGS) entry which is preliminary data.</text>
</comment>
<dbReference type="CDD" id="cd01949">
    <property type="entry name" value="GGDEF"/>
    <property type="match status" value="1"/>
</dbReference>
<dbReference type="SUPFAM" id="SSF52172">
    <property type="entry name" value="CheY-like"/>
    <property type="match status" value="2"/>
</dbReference>
<dbReference type="RefSeq" id="WP_235310813.1">
    <property type="nucleotide sequence ID" value="NZ_JAKGAS010000002.1"/>
</dbReference>
<dbReference type="InterPro" id="IPR043128">
    <property type="entry name" value="Rev_trsase/Diguanyl_cyclase"/>
</dbReference>
<proteinExistence type="predicted"/>
<dbReference type="SUPFAM" id="SSF55073">
    <property type="entry name" value="Nucleotide cyclase"/>
    <property type="match status" value="1"/>
</dbReference>
<evidence type="ECO:0000313" key="7">
    <source>
        <dbReference type="Proteomes" id="UP001521137"/>
    </source>
</evidence>
<dbReference type="Gene3D" id="3.40.50.2300">
    <property type="match status" value="2"/>
</dbReference>
<dbReference type="Proteomes" id="UP001521137">
    <property type="component" value="Unassembled WGS sequence"/>
</dbReference>
<dbReference type="PANTHER" id="PTHR45138">
    <property type="entry name" value="REGULATORY COMPONENTS OF SENSORY TRANSDUCTION SYSTEM"/>
    <property type="match status" value="1"/>
</dbReference>
<feature type="domain" description="GGDEF" evidence="5">
    <location>
        <begin position="284"/>
        <end position="412"/>
    </location>
</feature>
<gene>
    <name evidence="6" type="ORF">L0668_04130</name>
</gene>
<feature type="modified residue" description="4-aspartylphosphate" evidence="3">
    <location>
        <position position="56"/>
    </location>
</feature>
<dbReference type="NCBIfam" id="TIGR00254">
    <property type="entry name" value="GGDEF"/>
    <property type="match status" value="1"/>
</dbReference>
<evidence type="ECO:0000256" key="3">
    <source>
        <dbReference type="PROSITE-ProRule" id="PRU00169"/>
    </source>
</evidence>
<keyword evidence="6" id="KW-0808">Transferase</keyword>
<dbReference type="InterPro" id="IPR029787">
    <property type="entry name" value="Nucleotide_cyclase"/>
</dbReference>
<evidence type="ECO:0000256" key="1">
    <source>
        <dbReference type="ARBA" id="ARBA00012528"/>
    </source>
</evidence>
<dbReference type="SMART" id="SM00448">
    <property type="entry name" value="REC"/>
    <property type="match status" value="2"/>
</dbReference>
<dbReference type="EMBL" id="JAKGAS010000002">
    <property type="protein sequence ID" value="MCF2947283.1"/>
    <property type="molecule type" value="Genomic_DNA"/>
</dbReference>
<feature type="modified residue" description="4-aspartylphosphate" evidence="3">
    <location>
        <position position="177"/>
    </location>
</feature>
<dbReference type="EC" id="2.7.7.65" evidence="1"/>
<dbReference type="PROSITE" id="PS50887">
    <property type="entry name" value="GGDEF"/>
    <property type="match status" value="1"/>
</dbReference>
<dbReference type="Gene3D" id="3.30.70.270">
    <property type="match status" value="1"/>
</dbReference>
<feature type="domain" description="Response regulatory" evidence="4">
    <location>
        <begin position="4"/>
        <end position="119"/>
    </location>
</feature>
<protein>
    <recommendedName>
        <fullName evidence="1">diguanylate cyclase</fullName>
        <ecNumber evidence="1">2.7.7.65</ecNumber>
    </recommendedName>
</protein>
<evidence type="ECO:0000259" key="4">
    <source>
        <dbReference type="PROSITE" id="PS50110"/>
    </source>
</evidence>
<dbReference type="PROSITE" id="PS50110">
    <property type="entry name" value="RESPONSE_REGULATORY"/>
    <property type="match status" value="2"/>
</dbReference>
<accession>A0ABS9D2Y9</accession>
<evidence type="ECO:0000313" key="6">
    <source>
        <dbReference type="EMBL" id="MCF2947283.1"/>
    </source>
</evidence>
<dbReference type="Pfam" id="PF00072">
    <property type="entry name" value="Response_reg"/>
    <property type="match status" value="2"/>
</dbReference>
<dbReference type="GO" id="GO:0052621">
    <property type="term" value="F:diguanylate cyclase activity"/>
    <property type="evidence" value="ECO:0007669"/>
    <property type="project" value="UniProtKB-EC"/>
</dbReference>
<dbReference type="SMART" id="SM00267">
    <property type="entry name" value="GGDEF"/>
    <property type="match status" value="1"/>
</dbReference>
<reference evidence="6 7" key="1">
    <citation type="submission" date="2022-01" db="EMBL/GenBank/DDBJ databases">
        <title>Paraglaciecola sp. G1-23.</title>
        <authorList>
            <person name="Jin M.S."/>
            <person name="Han D.M."/>
            <person name="Kim H.M."/>
            <person name="Jeon C.O."/>
        </authorList>
    </citation>
    <scope>NUCLEOTIDE SEQUENCE [LARGE SCALE GENOMIC DNA]</scope>
    <source>
        <strain evidence="6 7">G1-23</strain>
    </source>
</reference>